<name>L0KTB5_METHD</name>
<keyword evidence="1" id="KW-0472">Membrane</keyword>
<dbReference type="AlphaFoldDB" id="L0KTB5"/>
<keyword evidence="1" id="KW-0812">Transmembrane</keyword>
<evidence type="ECO:0000256" key="1">
    <source>
        <dbReference type="SAM" id="Phobius"/>
    </source>
</evidence>
<evidence type="ECO:0000313" key="3">
    <source>
        <dbReference type="Proteomes" id="UP000010866"/>
    </source>
</evidence>
<keyword evidence="3" id="KW-1185">Reference proteome</keyword>
<accession>L0KTB5</accession>
<proteinExistence type="predicted"/>
<dbReference type="Pfam" id="PF10011">
    <property type="entry name" value="DUF2254"/>
    <property type="match status" value="1"/>
</dbReference>
<sequence length="415" mass="46339" precursor="true">MGFFDNERYLISALVQSLAATIALVITLSLVAVQLAAQSYSTRVIDVYKKNPDMWILLCIYIAVIFYGLGLLKVIDIGVAGINMEFAIFWVYFLGFFAFICLVPYILKTLDLLKPSTVINLLAEEITKENVLAALKNHEVVAEIDPIQPIIDIINSALEKNEYETVRNVLKAITNSTVSILEESHFEWGEEDEFSRYIVDSIKNIAISAIQKENTNSTLAAIKNLEIIGTKAVENNHEKTAGWTAKVLEKIGINVAETQLEEAVRRTVKALEKMGYEAVCKKLTRSIWSATTALEKIGDKAVENKLRKTVSEIAYSLQNIGTKATENKFEEAIWRTTITLENLGKGIIESELDGIYLVVEAIEIIGTKAAKNRFEIGTLHSKQMLNSLLEKSKEKGRTEISNTIEESIQSIDKIP</sequence>
<dbReference type="GeneID" id="14407829"/>
<dbReference type="KEGG" id="mhz:Metho_0049"/>
<reference evidence="3" key="1">
    <citation type="submission" date="2012-02" db="EMBL/GenBank/DDBJ databases">
        <title>Complete sequence of chromosome of Methanomethylovorans hollandica DSM 15978.</title>
        <authorList>
            <person name="Lucas S."/>
            <person name="Copeland A."/>
            <person name="Lapidus A."/>
            <person name="Glavina del Rio T."/>
            <person name="Dalin E."/>
            <person name="Tice H."/>
            <person name="Bruce D."/>
            <person name="Goodwin L."/>
            <person name="Pitluck S."/>
            <person name="Peters L."/>
            <person name="Mikhailova N."/>
            <person name="Held B."/>
            <person name="Kyrpides N."/>
            <person name="Mavromatis K."/>
            <person name="Ivanova N."/>
            <person name="Brettin T."/>
            <person name="Detter J.C."/>
            <person name="Han C."/>
            <person name="Larimer F."/>
            <person name="Land M."/>
            <person name="Hauser L."/>
            <person name="Markowitz V."/>
            <person name="Cheng J.-F."/>
            <person name="Hugenholtz P."/>
            <person name="Woyke T."/>
            <person name="Wu D."/>
            <person name="Spring S."/>
            <person name="Schroeder M."/>
            <person name="Brambilla E."/>
            <person name="Klenk H.-P."/>
            <person name="Eisen J.A."/>
        </authorList>
    </citation>
    <scope>NUCLEOTIDE SEQUENCE [LARGE SCALE GENOMIC DNA]</scope>
    <source>
        <strain evidence="3">DSM 15978 / NBRC 107637 / DMS1</strain>
    </source>
</reference>
<dbReference type="Proteomes" id="UP000010866">
    <property type="component" value="Chromosome"/>
</dbReference>
<evidence type="ECO:0000313" key="2">
    <source>
        <dbReference type="EMBL" id="AGB48346.1"/>
    </source>
</evidence>
<feature type="transmembrane region" description="Helical" evidence="1">
    <location>
        <begin position="87"/>
        <end position="107"/>
    </location>
</feature>
<dbReference type="EMBL" id="CP003362">
    <property type="protein sequence ID" value="AGB48346.1"/>
    <property type="molecule type" value="Genomic_DNA"/>
</dbReference>
<dbReference type="OrthoDB" id="142907at2157"/>
<gene>
    <name evidence="2" type="ordered locus">Metho_0049</name>
</gene>
<dbReference type="RefSeq" id="WP_015323515.1">
    <property type="nucleotide sequence ID" value="NC_019977.1"/>
</dbReference>
<organism evidence="2 3">
    <name type="scientific">Methanomethylovorans hollandica (strain DSM 15978 / NBRC 107637 / DMS1)</name>
    <dbReference type="NCBI Taxonomy" id="867904"/>
    <lineage>
        <taxon>Archaea</taxon>
        <taxon>Methanobacteriati</taxon>
        <taxon>Methanobacteriota</taxon>
        <taxon>Stenosarchaea group</taxon>
        <taxon>Methanomicrobia</taxon>
        <taxon>Methanosarcinales</taxon>
        <taxon>Methanosarcinaceae</taxon>
        <taxon>Methanomethylovorans</taxon>
    </lineage>
</organism>
<dbReference type="InterPro" id="IPR018723">
    <property type="entry name" value="DUF2254_membrane"/>
</dbReference>
<protein>
    <submittedName>
        <fullName evidence="2">Putative membrane protein (DUF2254)</fullName>
    </submittedName>
</protein>
<feature type="transmembrane region" description="Helical" evidence="1">
    <location>
        <begin position="13"/>
        <end position="33"/>
    </location>
</feature>
<feature type="transmembrane region" description="Helical" evidence="1">
    <location>
        <begin position="54"/>
        <end position="75"/>
    </location>
</feature>
<dbReference type="STRING" id="867904.Metho_0049"/>
<keyword evidence="1" id="KW-1133">Transmembrane helix</keyword>
<dbReference type="HOGENOM" id="CLU_661587_0_0_2"/>